<feature type="transmembrane region" description="Helical" evidence="2">
    <location>
        <begin position="120"/>
        <end position="140"/>
    </location>
</feature>
<evidence type="ECO:0000313" key="4">
    <source>
        <dbReference type="Proteomes" id="UP000324973"/>
    </source>
</evidence>
<sequence>MRRGVHLRVALDTLLVLLPVSVALCAVAWRIAGTTPALVLAALAIAACGAVVPIRLRRFDRGWLIVRLDAARRDLDDSSGLLFVDQALLGPLQRLQRTRVEQRLTGSAPPGLRPAWSKRAIAIAWSLSALCVLAATLWPAPRLQSAGPSIPASAPAVAGEPRLLEAMLEVQPPAYTGIAASRAESLDAKAPVASTLRWTLRYAPQPGAVELVFHDGRRLALQREGGDWTASLPLQESTLYRVVPQGVTGAAQSRLHRLDAVPDQPPRVRVLVPERSLTLMAAGQRDWRLQFEVDDDHGVAARARLLVTRTEGTGENISFQDHVRVLEGRGDRRSRRFEVRLVPSAFGLQRGEDLVARLEVLDNRAPQPQRSRSASVILRWPAEPVIGAEGLDGLARQVLPAYFRSQRQIIIDAEALIAERPRLAAEEFERRSDSTGVDQRLLRLRYGQFLGEESEGGRAPPTSDLPTSDLPAGDPAEAQAHEEHDDDHDDSQAPGTPSPDTHDHGHAGEAGAPAAAGFGEMDDVLEAFGHTHDIPEAATLLDPQTRETLRAALREMWQSELHLRQAAPDQALPYAYRALELIKQVQQADRIYLQRVGTQLPPIDATRRLGGKREGIANRALPALPVARGDEALAEAWRSLDAADAERLVASLNALQAWVDGNRDRVADPLAWIARIDEARQDPRCHDCRAALRALVWSGMPRPAGGVARRAGDDPVARRYLDALDAPGAER</sequence>
<keyword evidence="2" id="KW-0812">Transmembrane</keyword>
<organism evidence="3 4">
    <name type="scientific">Luteimonas viscosa</name>
    <dbReference type="NCBI Taxonomy" id="1132694"/>
    <lineage>
        <taxon>Bacteria</taxon>
        <taxon>Pseudomonadati</taxon>
        <taxon>Pseudomonadota</taxon>
        <taxon>Gammaproteobacteria</taxon>
        <taxon>Lysobacterales</taxon>
        <taxon>Lysobacteraceae</taxon>
        <taxon>Luteimonas</taxon>
    </lineage>
</organism>
<keyword evidence="2" id="KW-0472">Membrane</keyword>
<gene>
    <name evidence="3" type="ORF">FZO89_02765</name>
</gene>
<accession>A0A5D4XS85</accession>
<evidence type="ECO:0000313" key="3">
    <source>
        <dbReference type="EMBL" id="TYT27456.1"/>
    </source>
</evidence>
<feature type="transmembrane region" description="Helical" evidence="2">
    <location>
        <begin position="9"/>
        <end position="31"/>
    </location>
</feature>
<comment type="caution">
    <text evidence="3">The sequence shown here is derived from an EMBL/GenBank/DDBJ whole genome shotgun (WGS) entry which is preliminary data.</text>
</comment>
<name>A0A5D4XS85_9GAMM</name>
<dbReference type="Proteomes" id="UP000324973">
    <property type="component" value="Unassembled WGS sequence"/>
</dbReference>
<evidence type="ECO:0000256" key="2">
    <source>
        <dbReference type="SAM" id="Phobius"/>
    </source>
</evidence>
<protein>
    <submittedName>
        <fullName evidence="3">DUF4175 domain-containing protein</fullName>
    </submittedName>
</protein>
<dbReference type="AlphaFoldDB" id="A0A5D4XS85"/>
<dbReference type="RefSeq" id="WP_149104007.1">
    <property type="nucleotide sequence ID" value="NZ_VTFT01000001.1"/>
</dbReference>
<reference evidence="3 4" key="1">
    <citation type="submission" date="2019-08" db="EMBL/GenBank/DDBJ databases">
        <title>Luteimonas viscosus sp. nov., isolated from soil of a sunflower field.</title>
        <authorList>
            <person name="Jianli Z."/>
            <person name="Ying Z."/>
        </authorList>
    </citation>
    <scope>NUCLEOTIDE SEQUENCE [LARGE SCALE GENOMIC DNA]</scope>
    <source>
        <strain evidence="3 4">XBU10</strain>
    </source>
</reference>
<keyword evidence="2" id="KW-1133">Transmembrane helix</keyword>
<proteinExistence type="predicted"/>
<feature type="transmembrane region" description="Helical" evidence="2">
    <location>
        <begin position="37"/>
        <end position="56"/>
    </location>
</feature>
<feature type="region of interest" description="Disordered" evidence="1">
    <location>
        <begin position="451"/>
        <end position="514"/>
    </location>
</feature>
<keyword evidence="4" id="KW-1185">Reference proteome</keyword>
<dbReference type="OrthoDB" id="780137at2"/>
<dbReference type="EMBL" id="VTFT01000001">
    <property type="protein sequence ID" value="TYT27456.1"/>
    <property type="molecule type" value="Genomic_DNA"/>
</dbReference>
<evidence type="ECO:0000256" key="1">
    <source>
        <dbReference type="SAM" id="MobiDB-lite"/>
    </source>
</evidence>